<organism evidence="1 2">
    <name type="scientific">Gibberella intermedia</name>
    <name type="common">Bulb rot disease fungus</name>
    <name type="synonym">Fusarium proliferatum</name>
    <dbReference type="NCBI Taxonomy" id="948311"/>
    <lineage>
        <taxon>Eukaryota</taxon>
        <taxon>Fungi</taxon>
        <taxon>Dikarya</taxon>
        <taxon>Ascomycota</taxon>
        <taxon>Pezizomycotina</taxon>
        <taxon>Sordariomycetes</taxon>
        <taxon>Hypocreomycetidae</taxon>
        <taxon>Hypocreales</taxon>
        <taxon>Nectriaceae</taxon>
        <taxon>Fusarium</taxon>
        <taxon>Fusarium fujikuroi species complex</taxon>
    </lineage>
</organism>
<evidence type="ECO:0000313" key="1">
    <source>
        <dbReference type="EMBL" id="RBA11221.1"/>
    </source>
</evidence>
<accession>A0A365MRP1</accession>
<name>A0A365MRP1_GIBIN</name>
<proteinExistence type="predicted"/>
<reference evidence="1 2" key="1">
    <citation type="submission" date="2017-12" db="EMBL/GenBank/DDBJ databases">
        <title>Genome sequence of the mycotoxigenic crop pathogen Fusarium proliferatum, strain ITEM 2341 from Date Palm.</title>
        <authorList>
            <person name="Almiman B.F."/>
            <person name="Shittu T.A."/>
            <person name="Muthumeenakshi S."/>
            <person name="Baroncelli R."/>
            <person name="Sreenivasaprasada S."/>
        </authorList>
    </citation>
    <scope>NUCLEOTIDE SEQUENCE [LARGE SCALE GENOMIC DNA]</scope>
    <source>
        <strain evidence="1 2">ITEM 2341</strain>
    </source>
</reference>
<protein>
    <submittedName>
        <fullName evidence="1">Uncharacterized protein</fullName>
    </submittedName>
</protein>
<dbReference type="Proteomes" id="UP000251714">
    <property type="component" value="Unassembled WGS sequence"/>
</dbReference>
<gene>
    <name evidence="1" type="ORF">FPRO05_04394</name>
</gene>
<comment type="caution">
    <text evidence="1">The sequence shown here is derived from an EMBL/GenBank/DDBJ whole genome shotgun (WGS) entry which is preliminary data.</text>
</comment>
<dbReference type="AlphaFoldDB" id="A0A365MRP1"/>
<sequence>MPSYNEKRVQGIEICRLTRIRQMPSINWWPCFTSAVPRAVDTSKEVIRENERLKRNKAKLRTACDTNIEAVSRYQTEFERQKADFEKQLGSQEAQNEAILKGKQAADENF</sequence>
<evidence type="ECO:0000313" key="2">
    <source>
        <dbReference type="Proteomes" id="UP000251714"/>
    </source>
</evidence>
<dbReference type="EMBL" id="PKMI01000050">
    <property type="protein sequence ID" value="RBA11221.1"/>
    <property type="molecule type" value="Genomic_DNA"/>
</dbReference>